<keyword evidence="1" id="KW-1133">Transmembrane helix</keyword>
<dbReference type="PATRIC" id="fig|28037.233.peg.1988"/>
<dbReference type="EMBL" id="LQOD01000400">
    <property type="protein sequence ID" value="KXT91272.1"/>
    <property type="molecule type" value="Genomic_DNA"/>
</dbReference>
<organism evidence="2 3">
    <name type="scientific">Streptococcus mitis</name>
    <dbReference type="NCBI Taxonomy" id="28037"/>
    <lineage>
        <taxon>Bacteria</taxon>
        <taxon>Bacillati</taxon>
        <taxon>Bacillota</taxon>
        <taxon>Bacilli</taxon>
        <taxon>Lactobacillales</taxon>
        <taxon>Streptococcaceae</taxon>
        <taxon>Streptococcus</taxon>
        <taxon>Streptococcus mitis group</taxon>
    </lineage>
</organism>
<evidence type="ECO:0000313" key="3">
    <source>
        <dbReference type="Proteomes" id="UP000070458"/>
    </source>
</evidence>
<protein>
    <submittedName>
        <fullName evidence="2">Uncharacterized protein</fullName>
    </submittedName>
</protein>
<reference evidence="2 3" key="1">
    <citation type="submission" date="2016-01" db="EMBL/GenBank/DDBJ databases">
        <title>Highly variable Streptococcus oralis are common among viridans streptococci isolated from primates.</title>
        <authorList>
            <person name="Denapaite D."/>
            <person name="Rieger M."/>
            <person name="Koendgen S."/>
            <person name="Brueckner R."/>
            <person name="Ochigava I."/>
            <person name="Kappeler P."/>
            <person name="Maetz-Rensing K."/>
            <person name="Leendertz F."/>
            <person name="Hakenbeck R."/>
        </authorList>
    </citation>
    <scope>NUCLEOTIDE SEQUENCE [LARGE SCALE GENOMIC DNA]</scope>
    <source>
        <strain evidence="2 3">DD26</strain>
    </source>
</reference>
<gene>
    <name evidence="2" type="ORF">SMIDD26_01690</name>
</gene>
<dbReference type="AlphaFoldDB" id="A0A139PMN9"/>
<sequence length="57" mass="6532">MAGFSKDLDFSALEPFLAGLADFLFFVFAGKIPAFFVLIHLIDFAWISSLYLLYHKR</sequence>
<dbReference type="Proteomes" id="UP000070458">
    <property type="component" value="Unassembled WGS sequence"/>
</dbReference>
<accession>A0A139PMN9</accession>
<evidence type="ECO:0000256" key="1">
    <source>
        <dbReference type="SAM" id="Phobius"/>
    </source>
</evidence>
<keyword evidence="1" id="KW-0812">Transmembrane</keyword>
<evidence type="ECO:0000313" key="2">
    <source>
        <dbReference type="EMBL" id="KXT91272.1"/>
    </source>
</evidence>
<comment type="caution">
    <text evidence="2">The sequence shown here is derived from an EMBL/GenBank/DDBJ whole genome shotgun (WGS) entry which is preliminary data.</text>
</comment>
<keyword evidence="1" id="KW-0472">Membrane</keyword>
<name>A0A139PMN9_STRMT</name>
<feature type="transmembrane region" description="Helical" evidence="1">
    <location>
        <begin position="35"/>
        <end position="54"/>
    </location>
</feature>
<proteinExistence type="predicted"/>